<keyword evidence="4 6" id="KW-1133">Transmembrane helix</keyword>
<dbReference type="GO" id="GO:0016020">
    <property type="term" value="C:membrane"/>
    <property type="evidence" value="ECO:0007669"/>
    <property type="project" value="UniProtKB-SubCell"/>
</dbReference>
<evidence type="ECO:0000313" key="7">
    <source>
        <dbReference type="EMBL" id="QMV64593.1"/>
    </source>
</evidence>
<dbReference type="PRINTS" id="PR00885">
    <property type="entry name" value="BCTERIALGSPH"/>
</dbReference>
<evidence type="ECO:0000256" key="2">
    <source>
        <dbReference type="ARBA" id="ARBA00022481"/>
    </source>
</evidence>
<evidence type="ECO:0000256" key="5">
    <source>
        <dbReference type="ARBA" id="ARBA00023136"/>
    </source>
</evidence>
<dbReference type="InterPro" id="IPR045584">
    <property type="entry name" value="Pilin-like"/>
</dbReference>
<dbReference type="Gene3D" id="3.30.700.10">
    <property type="entry name" value="Glycoprotein, Type 4 Pilin"/>
    <property type="match status" value="1"/>
</dbReference>
<dbReference type="NCBIfam" id="TIGR02532">
    <property type="entry name" value="IV_pilin_GFxxxE"/>
    <property type="match status" value="1"/>
</dbReference>
<dbReference type="GO" id="GO:0043683">
    <property type="term" value="P:type IV pilus assembly"/>
    <property type="evidence" value="ECO:0007669"/>
    <property type="project" value="InterPro"/>
</dbReference>
<dbReference type="PANTHER" id="PTHR30093:SF44">
    <property type="entry name" value="TYPE II SECRETION SYSTEM CORE PROTEIN G"/>
    <property type="match status" value="1"/>
</dbReference>
<dbReference type="InterPro" id="IPR031982">
    <property type="entry name" value="PilE-like"/>
</dbReference>
<feature type="transmembrane region" description="Helical" evidence="6">
    <location>
        <begin position="12"/>
        <end position="33"/>
    </location>
</feature>
<dbReference type="EMBL" id="CP059139">
    <property type="protein sequence ID" value="QMV64593.1"/>
    <property type="molecule type" value="Genomic_DNA"/>
</dbReference>
<comment type="subcellular location">
    <subcellularLocation>
        <location evidence="1">Membrane</location>
        <topology evidence="1">Single-pass membrane protein</topology>
    </subcellularLocation>
</comment>
<keyword evidence="5 6" id="KW-0472">Membrane</keyword>
<dbReference type="SUPFAM" id="SSF54523">
    <property type="entry name" value="Pili subunits"/>
    <property type="match status" value="1"/>
</dbReference>
<keyword evidence="2" id="KW-0488">Methylation</keyword>
<dbReference type="AlphaFoldDB" id="A0A7G5DS68"/>
<keyword evidence="8" id="KW-1185">Reference proteome</keyword>
<dbReference type="PROSITE" id="PS00409">
    <property type="entry name" value="PROKAR_NTER_METHYL"/>
    <property type="match status" value="1"/>
</dbReference>
<dbReference type="PANTHER" id="PTHR30093">
    <property type="entry name" value="GENERAL SECRETION PATHWAY PROTEIN G"/>
    <property type="match status" value="1"/>
</dbReference>
<dbReference type="InterPro" id="IPR002416">
    <property type="entry name" value="T2SS_protein-GspH"/>
</dbReference>
<evidence type="ECO:0000256" key="3">
    <source>
        <dbReference type="ARBA" id="ARBA00022692"/>
    </source>
</evidence>
<proteinExistence type="predicted"/>
<evidence type="ECO:0000256" key="1">
    <source>
        <dbReference type="ARBA" id="ARBA00004167"/>
    </source>
</evidence>
<name>A0A7G5DS68_9PSED</name>
<gene>
    <name evidence="7" type="ORF">HS968_05885</name>
</gene>
<dbReference type="GO" id="GO:0015628">
    <property type="term" value="P:protein secretion by the type II secretion system"/>
    <property type="evidence" value="ECO:0007669"/>
    <property type="project" value="InterPro"/>
</dbReference>
<dbReference type="GO" id="GO:0015627">
    <property type="term" value="C:type II protein secretion system complex"/>
    <property type="evidence" value="ECO:0007669"/>
    <property type="project" value="InterPro"/>
</dbReference>
<evidence type="ECO:0000256" key="6">
    <source>
        <dbReference type="SAM" id="Phobius"/>
    </source>
</evidence>
<dbReference type="Pfam" id="PF07963">
    <property type="entry name" value="N_methyl"/>
    <property type="match status" value="1"/>
</dbReference>
<dbReference type="InterPro" id="IPR012902">
    <property type="entry name" value="N_methyl_site"/>
</dbReference>
<dbReference type="Proteomes" id="UP000515276">
    <property type="component" value="Chromosome"/>
</dbReference>
<protein>
    <submittedName>
        <fullName evidence="7">Prepilin-type N-terminal cleavage/methylation domain-containing protein</fullName>
    </submittedName>
</protein>
<reference evidence="7 8" key="1">
    <citation type="journal article" date="2020" name="G3 (Bethesda)">
        <title>CeMbio - The Caenorhabditis elegans Microbiome Resource.</title>
        <authorList>
            <person name="Dirksen P."/>
            <person name="Assie A."/>
            <person name="Zimmermann J."/>
            <person name="Zhang F."/>
            <person name="Tietje A.M."/>
            <person name="Marsh S.A."/>
            <person name="Felix M.A."/>
            <person name="Shapira M."/>
            <person name="Kaleta C."/>
            <person name="Schulenburg H."/>
            <person name="Samuel B."/>
        </authorList>
    </citation>
    <scope>NUCLEOTIDE SEQUENCE [LARGE SCALE GENOMIC DNA]</scope>
    <source>
        <strain evidence="7 8">MSPm1</strain>
    </source>
</reference>
<evidence type="ECO:0000313" key="8">
    <source>
        <dbReference type="Proteomes" id="UP000515276"/>
    </source>
</evidence>
<sequence>MRRQQGFTLIEVMIVVVIIAILAAIAIPSYTAYLDRAACEDGKSLIMQAAANADRRRAQNAGSYVGFNALPQNTSEFSIAVGNITATAYTLTATATGRLAAGTLTLTAANVRGGSLAEQCNW</sequence>
<accession>A0A7G5DS68</accession>
<organism evidence="7 8">
    <name type="scientific">Pseudomonas berkeleyensis</name>
    <dbReference type="NCBI Taxonomy" id="2726956"/>
    <lineage>
        <taxon>Bacteria</taxon>
        <taxon>Pseudomonadati</taxon>
        <taxon>Pseudomonadota</taxon>
        <taxon>Gammaproteobacteria</taxon>
        <taxon>Pseudomonadales</taxon>
        <taxon>Pseudomonadaceae</taxon>
        <taxon>Pseudomonas</taxon>
    </lineage>
</organism>
<evidence type="ECO:0000256" key="4">
    <source>
        <dbReference type="ARBA" id="ARBA00022989"/>
    </source>
</evidence>
<keyword evidence="3 6" id="KW-0812">Transmembrane</keyword>
<dbReference type="Pfam" id="PF16732">
    <property type="entry name" value="ComP_DUS"/>
    <property type="match status" value="1"/>
</dbReference>